<dbReference type="EMBL" id="JBEVCJ010000009">
    <property type="protein sequence ID" value="MET1255410.1"/>
    <property type="molecule type" value="Genomic_DNA"/>
</dbReference>
<dbReference type="InterPro" id="IPR027417">
    <property type="entry name" value="P-loop_NTPase"/>
</dbReference>
<reference evidence="1 2" key="1">
    <citation type="submission" date="2024-06" db="EMBL/GenBank/DDBJ databases">
        <authorList>
            <person name="Li F."/>
        </authorList>
    </citation>
    <scope>NUCLEOTIDE SEQUENCE [LARGE SCALE GENOMIC DNA]</scope>
    <source>
        <strain evidence="1 2">GXAS 311</strain>
    </source>
</reference>
<dbReference type="SUPFAM" id="SSF52540">
    <property type="entry name" value="P-loop containing nucleoside triphosphate hydrolases"/>
    <property type="match status" value="1"/>
</dbReference>
<protein>
    <recommendedName>
        <fullName evidence="3">ATP-binding protein</fullName>
    </recommendedName>
</protein>
<dbReference type="Gene3D" id="3.40.50.300">
    <property type="entry name" value="P-loop containing nucleotide triphosphate hydrolases"/>
    <property type="match status" value="1"/>
</dbReference>
<evidence type="ECO:0000313" key="2">
    <source>
        <dbReference type="Proteomes" id="UP001548189"/>
    </source>
</evidence>
<keyword evidence="2" id="KW-1185">Reference proteome</keyword>
<accession>A0ABV2BTZ6</accession>
<evidence type="ECO:0008006" key="3">
    <source>
        <dbReference type="Google" id="ProtNLM"/>
    </source>
</evidence>
<name>A0ABV2BTZ6_9GAMM</name>
<comment type="caution">
    <text evidence="1">The sequence shown here is derived from an EMBL/GenBank/DDBJ whole genome shotgun (WGS) entry which is preliminary data.</text>
</comment>
<proteinExistence type="predicted"/>
<gene>
    <name evidence="1" type="ORF">ABVT43_09755</name>
</gene>
<organism evidence="1 2">
    <name type="scientific">Aliikangiella maris</name>
    <dbReference type="NCBI Taxonomy" id="3162458"/>
    <lineage>
        <taxon>Bacteria</taxon>
        <taxon>Pseudomonadati</taxon>
        <taxon>Pseudomonadota</taxon>
        <taxon>Gammaproteobacteria</taxon>
        <taxon>Oceanospirillales</taxon>
        <taxon>Pleioneaceae</taxon>
        <taxon>Aliikangiella</taxon>
    </lineage>
</organism>
<dbReference type="RefSeq" id="WP_353895995.1">
    <property type="nucleotide sequence ID" value="NZ_JBEVCJ010000009.1"/>
</dbReference>
<evidence type="ECO:0000313" key="1">
    <source>
        <dbReference type="EMBL" id="MET1255410.1"/>
    </source>
</evidence>
<dbReference type="Proteomes" id="UP001548189">
    <property type="component" value="Unassembled WGS sequence"/>
</dbReference>
<sequence length="1150" mass="131234">MQLRIIDKKNISTSSEQINGTPIEIIFEGVDYQKKYMIDSYQSPLSSNFRALVDWYFAEYLTEPQSHDDRQVSEKLIKIGQYLGDELLGEDYQQIAIKDHIEAQGYPHLMVSIESDRACFLAEPWELLVLHESNYILSSVVNGFIKQPLNSYDNATLTAPQKLSIGQVQESAKTDVSVSQFKFFRFISQTLQTDSLFDYADVLSWNFSQFEKVNEQLLYDLDWTQCQQAIKNKSHDGVFHFSGYIYIDQQAEYYFCLGADQKIKAEDFFQFLVQQQINLVCLEAYGYLCEIEPHLCAGERLAQLANLAFANGINNLVGLSHIANPWVNAQCFHAFYEKLLGGGNLAQIVVEARKQLQVNTSQHLIGPQARAFSGWPLLIHYAVQTLNIVNHQVNTNDPFAAQPMPQDGLYGFKSRYLPPLLNNQFDKEILTVVSQLEQTELAEPLVISGEFGSGKTHLAHCAALKLKTTQNIQWGFYFSYQQDFFSVQDIFDMVAPVIKQENNRDAFFNGISEHCCLFVFDDFISYQIQVSQSNNAGLFNQSHLTDKSELIDATAMSDLVGLITQLIEAGQKVLILGQPQLLPAAFAHYSTVTLKPDLVGQALIAAHAITNRVMPKALGQTDVTNNEEQSLAPTFDPEKWQQFLALQQHNYWLTEKTIPMLKAHSLDDLSKLLKQEVVGTSQSVAEVLPDAFFKWQWDSLPAAWQILLCHCADTPGLLLEMLMIVFDAAEQPAFAKQWFELFSLSVQPFSQLLDQWEDNGLIVRYPHGRLLDAEFRQFILNQKQHSLSDEKYFNSEICELLFSQIICEGVRLLANNVVSQPGSPFTNNLLINRRVWATHMEKLWFAGELRAFVATKNAFEQLLAQAKIVDEGHQWVLSLLKRSKLPSCEMVDESTESIERILAWLMLATQTLSVDKGDNPIVEKLVRDWQPWLMSFDLKQEKLLAIFQQVATFLDNYYQVNQQWKNGVIVIEKLLLGYQHYQAKPRIIECQKTLARYFSKLEKTEQCLAVEQEIIDTLQADEVPSEIVIPQLIDIMNARLLRKDLNHAANLFEMINAYDDISKFASIISELKAELNFLQGNYQEVLPIYCEQWEKLLRNPQPELMTALAGRLKQIQQALGNELFESLIPENIAPDLLNILNGEESLMADR</sequence>